<comment type="caution">
    <text evidence="3">The sequence shown here is derived from an EMBL/GenBank/DDBJ whole genome shotgun (WGS) entry which is preliminary data.</text>
</comment>
<evidence type="ECO:0000313" key="4">
    <source>
        <dbReference type="Proteomes" id="UP000750502"/>
    </source>
</evidence>
<feature type="coiled-coil region" evidence="1">
    <location>
        <begin position="48"/>
        <end position="75"/>
    </location>
</feature>
<gene>
    <name evidence="3" type="ORF">H9Q72_013070</name>
</gene>
<dbReference type="EMBL" id="JADFTT010000756">
    <property type="protein sequence ID" value="KAG5758806.1"/>
    <property type="molecule type" value="Genomic_DNA"/>
</dbReference>
<evidence type="ECO:0000256" key="2">
    <source>
        <dbReference type="SAM" id="MobiDB-lite"/>
    </source>
</evidence>
<dbReference type="OrthoDB" id="5088055at2759"/>
<organism evidence="3 4">
    <name type="scientific">Fusarium xylarioides</name>
    <dbReference type="NCBI Taxonomy" id="221167"/>
    <lineage>
        <taxon>Eukaryota</taxon>
        <taxon>Fungi</taxon>
        <taxon>Dikarya</taxon>
        <taxon>Ascomycota</taxon>
        <taxon>Pezizomycotina</taxon>
        <taxon>Sordariomycetes</taxon>
        <taxon>Hypocreomycetidae</taxon>
        <taxon>Hypocreales</taxon>
        <taxon>Nectriaceae</taxon>
        <taxon>Fusarium</taxon>
        <taxon>Fusarium fujikuroi species complex</taxon>
    </lineage>
</organism>
<reference evidence="3" key="2">
    <citation type="submission" date="2020-10" db="EMBL/GenBank/DDBJ databases">
        <authorList>
            <person name="Peck L.D."/>
            <person name="Nowell R.W."/>
            <person name="Flood J."/>
            <person name="Ryan M.J."/>
            <person name="Barraclough T.G."/>
        </authorList>
    </citation>
    <scope>NUCLEOTIDE SEQUENCE</scope>
    <source>
        <strain evidence="3">IMI 127659i</strain>
    </source>
</reference>
<feature type="region of interest" description="Disordered" evidence="2">
    <location>
        <begin position="15"/>
        <end position="37"/>
    </location>
</feature>
<keyword evidence="4" id="KW-1185">Reference proteome</keyword>
<evidence type="ECO:0000313" key="3">
    <source>
        <dbReference type="EMBL" id="KAG5758806.1"/>
    </source>
</evidence>
<reference evidence="3" key="1">
    <citation type="journal article" date="2020" name="bioRxiv">
        <title>Historical genomics reveals the evolutionary mechanisms behind multiple outbreaks of the host-specific coffee wilt pathogen Fusarium xylarioides.</title>
        <authorList>
            <person name="Peck D."/>
            <person name="Nowell R.W."/>
            <person name="Flood J."/>
            <person name="Ryan M.J."/>
            <person name="Barraclough T.G."/>
        </authorList>
    </citation>
    <scope>NUCLEOTIDE SEQUENCE</scope>
    <source>
        <strain evidence="3">IMI 127659i</strain>
    </source>
</reference>
<feature type="compositionally biased region" description="Polar residues" evidence="2">
    <location>
        <begin position="20"/>
        <end position="37"/>
    </location>
</feature>
<accession>A0A9P7LDX2</accession>
<evidence type="ECO:0000256" key="1">
    <source>
        <dbReference type="SAM" id="Coils"/>
    </source>
</evidence>
<name>A0A9P7LDX2_9HYPO</name>
<protein>
    <submittedName>
        <fullName evidence="3">Uncharacterized protein</fullName>
    </submittedName>
</protein>
<dbReference type="AlphaFoldDB" id="A0A9P7LDX2"/>
<proteinExistence type="predicted"/>
<sequence>MTPRRRAVLLDSIIADTPGPRTTSTSQEPISSPPIGTSPNVVDINKRFLEYDQRVADLERMVQEKEQELADKDIHMSNLGYKQLFKNAQRQLEDMHHQYRESQMLVSKYEEKIKHLHKTVHIVSLYAFPGVW</sequence>
<dbReference type="Proteomes" id="UP000750502">
    <property type="component" value="Unassembled WGS sequence"/>
</dbReference>
<keyword evidence="1" id="KW-0175">Coiled coil</keyword>
<dbReference type="SUPFAM" id="SSF46966">
    <property type="entry name" value="Spectrin repeat"/>
    <property type="match status" value="1"/>
</dbReference>